<dbReference type="AlphaFoldDB" id="A0A2P2QRU0"/>
<reference evidence="1" key="1">
    <citation type="submission" date="2018-02" db="EMBL/GenBank/DDBJ databases">
        <title>Rhizophora mucronata_Transcriptome.</title>
        <authorList>
            <person name="Meera S.P."/>
            <person name="Sreeshan A."/>
            <person name="Augustine A."/>
        </authorList>
    </citation>
    <scope>NUCLEOTIDE SEQUENCE</scope>
    <source>
        <tissue evidence="1">Leaf</tissue>
    </source>
</reference>
<sequence length="43" mass="5310">MFYLQIRPPYFFYIITEPPLLKTPYCVVYKQFKLGCSFMRPRN</sequence>
<protein>
    <submittedName>
        <fullName evidence="1">Uncharacterized protein</fullName>
    </submittedName>
</protein>
<name>A0A2P2QRU0_RHIMU</name>
<dbReference type="EMBL" id="GGEC01089164">
    <property type="protein sequence ID" value="MBX69648.1"/>
    <property type="molecule type" value="Transcribed_RNA"/>
</dbReference>
<evidence type="ECO:0000313" key="1">
    <source>
        <dbReference type="EMBL" id="MBX69648.1"/>
    </source>
</evidence>
<proteinExistence type="predicted"/>
<organism evidence="1">
    <name type="scientific">Rhizophora mucronata</name>
    <name type="common">Asiatic mangrove</name>
    <dbReference type="NCBI Taxonomy" id="61149"/>
    <lineage>
        <taxon>Eukaryota</taxon>
        <taxon>Viridiplantae</taxon>
        <taxon>Streptophyta</taxon>
        <taxon>Embryophyta</taxon>
        <taxon>Tracheophyta</taxon>
        <taxon>Spermatophyta</taxon>
        <taxon>Magnoliopsida</taxon>
        <taxon>eudicotyledons</taxon>
        <taxon>Gunneridae</taxon>
        <taxon>Pentapetalae</taxon>
        <taxon>rosids</taxon>
        <taxon>fabids</taxon>
        <taxon>Malpighiales</taxon>
        <taxon>Rhizophoraceae</taxon>
        <taxon>Rhizophora</taxon>
    </lineage>
</organism>
<accession>A0A2P2QRU0</accession>